<dbReference type="Proteomes" id="UP000226431">
    <property type="component" value="Unassembled WGS sequence"/>
</dbReference>
<evidence type="ECO:0008006" key="4">
    <source>
        <dbReference type="Google" id="ProtNLM"/>
    </source>
</evidence>
<protein>
    <recommendedName>
        <fullName evidence="4">Ecp2 effector protein domain-containing protein</fullName>
    </recommendedName>
</protein>
<dbReference type="AlphaFoldDB" id="A0A2C5YV17"/>
<keyword evidence="1" id="KW-0732">Signal</keyword>
<dbReference type="EMBL" id="NJES01000542">
    <property type="protein sequence ID" value="PHH71172.1"/>
    <property type="molecule type" value="Genomic_DNA"/>
</dbReference>
<gene>
    <name evidence="2" type="ORF">CDD80_5473</name>
</gene>
<proteinExistence type="predicted"/>
<evidence type="ECO:0000256" key="1">
    <source>
        <dbReference type="SAM" id="SignalP"/>
    </source>
</evidence>
<organism evidence="2 3">
    <name type="scientific">Ophiocordyceps camponoti-rufipedis</name>
    <dbReference type="NCBI Taxonomy" id="2004952"/>
    <lineage>
        <taxon>Eukaryota</taxon>
        <taxon>Fungi</taxon>
        <taxon>Dikarya</taxon>
        <taxon>Ascomycota</taxon>
        <taxon>Pezizomycotina</taxon>
        <taxon>Sordariomycetes</taxon>
        <taxon>Hypocreomycetidae</taxon>
        <taxon>Hypocreales</taxon>
        <taxon>Ophiocordycipitaceae</taxon>
        <taxon>Ophiocordyceps</taxon>
    </lineage>
</organism>
<sequence length="172" mass="18441">MKLTFLLVSPLLFALPSASTGIRPSYSPVPPGLSGSYEGTRSADGITHWTYLGPSKHSRRRRDTDETIFDTYICTGAYVDGLDARSAIEGFNAMCGHGRHFEKVLAYVHGTAVAYGCSFGNGNGHTCAYGSYNSSSFLRGIEGACGKDTAGVFVLPDEKVAYGLSHIQNRIC</sequence>
<name>A0A2C5YV17_9HYPO</name>
<reference evidence="2 3" key="1">
    <citation type="submission" date="2017-06" db="EMBL/GenBank/DDBJ databases">
        <title>Ant-infecting Ophiocordyceps genomes reveal a high diversity of potential behavioral manipulation genes and a possible major role for enterotoxins.</title>
        <authorList>
            <person name="De Bekker C."/>
            <person name="Evans H.C."/>
            <person name="Brachmann A."/>
            <person name="Hughes D.P."/>
        </authorList>
    </citation>
    <scope>NUCLEOTIDE SEQUENCE [LARGE SCALE GENOMIC DNA]</scope>
    <source>
        <strain evidence="2 3">Map16</strain>
    </source>
</reference>
<evidence type="ECO:0000313" key="2">
    <source>
        <dbReference type="EMBL" id="PHH71172.1"/>
    </source>
</evidence>
<evidence type="ECO:0000313" key="3">
    <source>
        <dbReference type="Proteomes" id="UP000226431"/>
    </source>
</evidence>
<comment type="caution">
    <text evidence="2">The sequence shown here is derived from an EMBL/GenBank/DDBJ whole genome shotgun (WGS) entry which is preliminary data.</text>
</comment>
<keyword evidence="3" id="KW-1185">Reference proteome</keyword>
<dbReference type="STRING" id="2004952.A0A2C5YV17"/>
<dbReference type="OrthoDB" id="4903907at2759"/>
<feature type="signal peptide" evidence="1">
    <location>
        <begin position="1"/>
        <end position="21"/>
    </location>
</feature>
<accession>A0A2C5YV17</accession>
<feature type="chain" id="PRO_5013310581" description="Ecp2 effector protein domain-containing protein" evidence="1">
    <location>
        <begin position="22"/>
        <end position="172"/>
    </location>
</feature>